<keyword evidence="2" id="KW-1185">Reference proteome</keyword>
<evidence type="ECO:0000313" key="1">
    <source>
        <dbReference type="EMBL" id="KAJ7513858.1"/>
    </source>
</evidence>
<proteinExistence type="predicted"/>
<organism evidence="1 2">
    <name type="scientific">Diphasiastrum complanatum</name>
    <name type="common">Issler's clubmoss</name>
    <name type="synonym">Lycopodium complanatum</name>
    <dbReference type="NCBI Taxonomy" id="34168"/>
    <lineage>
        <taxon>Eukaryota</taxon>
        <taxon>Viridiplantae</taxon>
        <taxon>Streptophyta</taxon>
        <taxon>Embryophyta</taxon>
        <taxon>Tracheophyta</taxon>
        <taxon>Lycopodiopsida</taxon>
        <taxon>Lycopodiales</taxon>
        <taxon>Lycopodiaceae</taxon>
        <taxon>Lycopodioideae</taxon>
        <taxon>Diphasiastrum</taxon>
    </lineage>
</organism>
<reference evidence="2" key="1">
    <citation type="journal article" date="2024" name="Proc. Natl. Acad. Sci. U.S.A.">
        <title>Extraordinary preservation of gene collinearity over three hundred million years revealed in homosporous lycophytes.</title>
        <authorList>
            <person name="Li C."/>
            <person name="Wickell D."/>
            <person name="Kuo L.Y."/>
            <person name="Chen X."/>
            <person name="Nie B."/>
            <person name="Liao X."/>
            <person name="Peng D."/>
            <person name="Ji J."/>
            <person name="Jenkins J."/>
            <person name="Williams M."/>
            <person name="Shu S."/>
            <person name="Plott C."/>
            <person name="Barry K."/>
            <person name="Rajasekar S."/>
            <person name="Grimwood J."/>
            <person name="Han X."/>
            <person name="Sun S."/>
            <person name="Hou Z."/>
            <person name="He W."/>
            <person name="Dai G."/>
            <person name="Sun C."/>
            <person name="Schmutz J."/>
            <person name="Leebens-Mack J.H."/>
            <person name="Li F.W."/>
            <person name="Wang L."/>
        </authorList>
    </citation>
    <scope>NUCLEOTIDE SEQUENCE [LARGE SCALE GENOMIC DNA]</scope>
    <source>
        <strain evidence="2">cv. PW_Plant_1</strain>
    </source>
</reference>
<protein>
    <submittedName>
        <fullName evidence="1">Uncharacterized protein</fullName>
    </submittedName>
</protein>
<sequence length="307" mass="32193">MAGAAAEAEKSPFEKELLAGKVALITGGGSGICFEVARQFGLHGASVVLMGRRPDVLQTAAESLRKESIRVEHVEGDVRSADDATRAVEFVIESFGKIDILVNGAAGNFLSPAEGLSSNAFKTVIEIDTIGTFNMCKAAFPGLRRGGKGRDGADGEGGVIINISATLHYGATWYQSHASAAKAAVDSLTRSLSLEWGPDYGIRTAGIAPGPIANTVGMQKLGVLVSEEDGLKNIPLRRMGKTWDIAMAALFLASRAGSWISGETLVVDGGHWLSKPQAFPRDAVTQASRRVEKISREVGASDKGGNP</sequence>
<name>A0ACC2A8L9_DIPCM</name>
<dbReference type="Proteomes" id="UP001162992">
    <property type="component" value="Chromosome 23"/>
</dbReference>
<accession>A0ACC2A8L9</accession>
<evidence type="ECO:0000313" key="2">
    <source>
        <dbReference type="Proteomes" id="UP001162992"/>
    </source>
</evidence>
<dbReference type="EMBL" id="CM055114">
    <property type="protein sequence ID" value="KAJ7513858.1"/>
    <property type="molecule type" value="Genomic_DNA"/>
</dbReference>
<gene>
    <name evidence="1" type="ORF">O6H91_23G017000</name>
</gene>
<comment type="caution">
    <text evidence="1">The sequence shown here is derived from an EMBL/GenBank/DDBJ whole genome shotgun (WGS) entry which is preliminary data.</text>
</comment>